<organism evidence="1 2">
    <name type="scientific">Hyalomma asiaticum</name>
    <name type="common">Tick</name>
    <dbReference type="NCBI Taxonomy" id="266040"/>
    <lineage>
        <taxon>Eukaryota</taxon>
        <taxon>Metazoa</taxon>
        <taxon>Ecdysozoa</taxon>
        <taxon>Arthropoda</taxon>
        <taxon>Chelicerata</taxon>
        <taxon>Arachnida</taxon>
        <taxon>Acari</taxon>
        <taxon>Parasitiformes</taxon>
        <taxon>Ixodida</taxon>
        <taxon>Ixodoidea</taxon>
        <taxon>Ixodidae</taxon>
        <taxon>Hyalomminae</taxon>
        <taxon>Hyalomma</taxon>
    </lineage>
</organism>
<evidence type="ECO:0000313" key="1">
    <source>
        <dbReference type="EMBL" id="KAH6940614.1"/>
    </source>
</evidence>
<dbReference type="EMBL" id="CM023491">
    <property type="protein sequence ID" value="KAH6940614.1"/>
    <property type="molecule type" value="Genomic_DNA"/>
</dbReference>
<keyword evidence="2" id="KW-1185">Reference proteome</keyword>
<protein>
    <submittedName>
        <fullName evidence="1">Uncharacterized protein</fullName>
    </submittedName>
</protein>
<proteinExistence type="predicted"/>
<sequence length="92" mass="10042">MCKPSVRASVSIGILEPIWGLEVPIEVTHNEYLSPTCLSCHILSDALRPPGVPGISSCGYNKVGHPYKDWQPLQVALYPHVLRAQAIQLPPS</sequence>
<reference evidence="1" key="1">
    <citation type="submission" date="2020-05" db="EMBL/GenBank/DDBJ databases">
        <title>Large-scale comparative analyses of tick genomes elucidate their genetic diversity and vector capacities.</title>
        <authorList>
            <person name="Jia N."/>
            <person name="Wang J."/>
            <person name="Shi W."/>
            <person name="Du L."/>
            <person name="Sun Y."/>
            <person name="Zhan W."/>
            <person name="Jiang J."/>
            <person name="Wang Q."/>
            <person name="Zhang B."/>
            <person name="Ji P."/>
            <person name="Sakyi L.B."/>
            <person name="Cui X."/>
            <person name="Yuan T."/>
            <person name="Jiang B."/>
            <person name="Yang W."/>
            <person name="Lam T.T.-Y."/>
            <person name="Chang Q."/>
            <person name="Ding S."/>
            <person name="Wang X."/>
            <person name="Zhu J."/>
            <person name="Ruan X."/>
            <person name="Zhao L."/>
            <person name="Wei J."/>
            <person name="Que T."/>
            <person name="Du C."/>
            <person name="Cheng J."/>
            <person name="Dai P."/>
            <person name="Han X."/>
            <person name="Huang E."/>
            <person name="Gao Y."/>
            <person name="Liu J."/>
            <person name="Shao H."/>
            <person name="Ye R."/>
            <person name="Li L."/>
            <person name="Wei W."/>
            <person name="Wang X."/>
            <person name="Wang C."/>
            <person name="Yang T."/>
            <person name="Huo Q."/>
            <person name="Li W."/>
            <person name="Guo W."/>
            <person name="Chen H."/>
            <person name="Zhou L."/>
            <person name="Ni X."/>
            <person name="Tian J."/>
            <person name="Zhou Y."/>
            <person name="Sheng Y."/>
            <person name="Liu T."/>
            <person name="Pan Y."/>
            <person name="Xia L."/>
            <person name="Li J."/>
            <person name="Zhao F."/>
            <person name="Cao W."/>
        </authorList>
    </citation>
    <scope>NUCLEOTIDE SEQUENCE</scope>
    <source>
        <strain evidence="1">Hyas-2018</strain>
    </source>
</reference>
<dbReference type="Proteomes" id="UP000821845">
    <property type="component" value="Chromosome 11"/>
</dbReference>
<name>A0ACB7T6U5_HYAAI</name>
<comment type="caution">
    <text evidence="1">The sequence shown here is derived from an EMBL/GenBank/DDBJ whole genome shotgun (WGS) entry which is preliminary data.</text>
</comment>
<accession>A0ACB7T6U5</accession>
<evidence type="ECO:0000313" key="2">
    <source>
        <dbReference type="Proteomes" id="UP000821845"/>
    </source>
</evidence>
<gene>
    <name evidence="1" type="ORF">HPB50_003014</name>
</gene>